<keyword evidence="13" id="KW-0472">Membrane</keyword>
<sequence length="693" mass="78983">MDDQSVRRRVLILYGSETGQSEAISQQIHDQCDHHLEVLTDNFNISVERLCLDTIGDQYSLETEQTVVFVVSTTGEGEPPQNALKFYRKYRKRALPKSLLSHLRYCLLALGDTNYERFANFGKDLDKRLQELSAKKFYDTGFGDDAVGLELGVEPWIENLFTAVLNHFNAYSSLNVPIVDVKLLTPVEREMSAKDNCLLMQTTDERLSQLDQLNLPLIPSKFKSFQLKLHETLPEEYVDKCLPKEFYFQTLPVMDSKVFDATLVELRQLSTDSVADNDETDSRCDAKTIIEATMRIESEGEGGCSVGHEAGDSFGVIVGNYDEEVNQVLHSLDLSGKRDFYCEVLTPEVFPHLPKICKVYDLIKYYLELRSVPKKSCLRHLADFCDNPSQKRRLLELSSREGGEDYNRVVRNQFAGILDILQVFDSCRPPLDVLVANSPCFAPRYYSVCNAPDPLNRNQFKIAFSVTTFEETLLRKDTQLFGVFTGTLFRLLRHEVSAQGDSVDQCLAKLSLESNMKSFKAFKRKNPYFKLPSNVSIPIVMVGAGTGVAPFVGFLGQRQLVSKRSTVPAGECWLFYGCRHSRRDYIYERELKQYQSDKVLTQLYVCFSRESVDEKSPKYVQNLIQNHSTALYRLIDVRKAIVYVCGDLKGMATDVFNALVSVVETAGKQSRENAVKYVRELQSEKRYLQDIWT</sequence>
<dbReference type="InterPro" id="IPR023173">
    <property type="entry name" value="NADPH_Cyt_P450_Rdtase_alpha"/>
</dbReference>
<evidence type="ECO:0000259" key="14">
    <source>
        <dbReference type="PROSITE" id="PS50902"/>
    </source>
</evidence>
<dbReference type="EMBL" id="OC916053">
    <property type="protein sequence ID" value="CAD7642975.1"/>
    <property type="molecule type" value="Genomic_DNA"/>
</dbReference>
<name>A0A7R9LM08_9ACAR</name>
<keyword evidence="16" id="KW-1185">Reference proteome</keyword>
<keyword evidence="6" id="KW-0949">S-adenosyl-L-methionine</keyword>
<keyword evidence="10" id="KW-0486">Methionine biosynthesis</keyword>
<evidence type="ECO:0000256" key="2">
    <source>
        <dbReference type="ARBA" id="ARBA00001974"/>
    </source>
</evidence>
<evidence type="ECO:0000256" key="5">
    <source>
        <dbReference type="ARBA" id="ARBA00022643"/>
    </source>
</evidence>
<dbReference type="InterPro" id="IPR003097">
    <property type="entry name" value="CysJ-like_FAD-binding"/>
</dbReference>
<dbReference type="InterPro" id="IPR017938">
    <property type="entry name" value="Riboflavin_synthase-like_b-brl"/>
</dbReference>
<dbReference type="SUPFAM" id="SSF52218">
    <property type="entry name" value="Flavoproteins"/>
    <property type="match status" value="1"/>
</dbReference>
<dbReference type="PRINTS" id="PR00371">
    <property type="entry name" value="FPNCR"/>
</dbReference>
<dbReference type="InterPro" id="IPR001094">
    <property type="entry name" value="Flavdoxin-like"/>
</dbReference>
<evidence type="ECO:0000256" key="9">
    <source>
        <dbReference type="ARBA" id="ARBA00023002"/>
    </source>
</evidence>
<organism evidence="15">
    <name type="scientific">Oppiella nova</name>
    <dbReference type="NCBI Taxonomy" id="334625"/>
    <lineage>
        <taxon>Eukaryota</taxon>
        <taxon>Metazoa</taxon>
        <taxon>Ecdysozoa</taxon>
        <taxon>Arthropoda</taxon>
        <taxon>Chelicerata</taxon>
        <taxon>Arachnida</taxon>
        <taxon>Acari</taxon>
        <taxon>Acariformes</taxon>
        <taxon>Sarcoptiformes</taxon>
        <taxon>Oribatida</taxon>
        <taxon>Brachypylina</taxon>
        <taxon>Oppioidea</taxon>
        <taxon>Oppiidae</taxon>
        <taxon>Oppiella</taxon>
    </lineage>
</organism>
<keyword evidence="7" id="KW-0274">FAD</keyword>
<keyword evidence="8" id="KW-0521">NADP</keyword>
<accession>A0A7R9LM08</accession>
<dbReference type="InterPro" id="IPR001433">
    <property type="entry name" value="OxRdtase_FAD/NAD-bd"/>
</dbReference>
<dbReference type="FunFam" id="3.40.50.80:FF:000001">
    <property type="entry name" value="NADPH--cytochrome P450 reductase 1"/>
    <property type="match status" value="1"/>
</dbReference>
<evidence type="ECO:0000256" key="12">
    <source>
        <dbReference type="ARBA" id="ARBA00040659"/>
    </source>
</evidence>
<dbReference type="InterPro" id="IPR029039">
    <property type="entry name" value="Flavoprotein-like_sf"/>
</dbReference>
<evidence type="ECO:0000256" key="1">
    <source>
        <dbReference type="ARBA" id="ARBA00001917"/>
    </source>
</evidence>
<dbReference type="InterPro" id="IPR008254">
    <property type="entry name" value="Flavodoxin/NO_synth"/>
</dbReference>
<comment type="cofactor">
    <cofactor evidence="1">
        <name>FMN</name>
        <dbReference type="ChEBI" id="CHEBI:58210"/>
    </cofactor>
</comment>
<reference evidence="15" key="1">
    <citation type="submission" date="2020-11" db="EMBL/GenBank/DDBJ databases">
        <authorList>
            <person name="Tran Van P."/>
        </authorList>
    </citation>
    <scope>NUCLEOTIDE SEQUENCE</scope>
</reference>
<dbReference type="PANTHER" id="PTHR19384:SF84">
    <property type="entry name" value="METHIONINE SYNTHASE REDUCTASE"/>
    <property type="match status" value="1"/>
</dbReference>
<dbReference type="Gene3D" id="3.40.50.80">
    <property type="entry name" value="Nucleotide-binding domain of ferredoxin-NADP reductase (FNR) module"/>
    <property type="match status" value="1"/>
</dbReference>
<comment type="cofactor">
    <cofactor evidence="2">
        <name>FAD</name>
        <dbReference type="ChEBI" id="CHEBI:57692"/>
    </cofactor>
</comment>
<evidence type="ECO:0000313" key="16">
    <source>
        <dbReference type="Proteomes" id="UP000728032"/>
    </source>
</evidence>
<dbReference type="FunFam" id="3.40.50.360:FF:000059">
    <property type="entry name" value="5-methyltetrahydrofolate-homocysteine methyltransferase reductase"/>
    <property type="match status" value="1"/>
</dbReference>
<dbReference type="PRINTS" id="PR00369">
    <property type="entry name" value="FLAVODOXIN"/>
</dbReference>
<evidence type="ECO:0000313" key="15">
    <source>
        <dbReference type="EMBL" id="CAD7642975.1"/>
    </source>
</evidence>
<keyword evidence="9" id="KW-0560">Oxidoreductase</keyword>
<dbReference type="InterPro" id="IPR039261">
    <property type="entry name" value="FNR_nucleotide-bd"/>
</dbReference>
<dbReference type="Pfam" id="PF00258">
    <property type="entry name" value="Flavodoxin_1"/>
    <property type="match status" value="1"/>
</dbReference>
<dbReference type="GO" id="GO:0030586">
    <property type="term" value="F:[methionine synthase] reductase (NADPH) activity"/>
    <property type="evidence" value="ECO:0007669"/>
    <property type="project" value="UniProtKB-EC"/>
</dbReference>
<dbReference type="Pfam" id="PF00667">
    <property type="entry name" value="FAD_binding_1"/>
    <property type="match status" value="1"/>
</dbReference>
<evidence type="ECO:0000256" key="13">
    <source>
        <dbReference type="SAM" id="Phobius"/>
    </source>
</evidence>
<dbReference type="EMBL" id="CAJPVJ010001228">
    <property type="protein sequence ID" value="CAG2164330.1"/>
    <property type="molecule type" value="Genomic_DNA"/>
</dbReference>
<protein>
    <recommendedName>
        <fullName evidence="12">Methionine synthase reductase</fullName>
        <ecNumber evidence="11">1.16.1.8</ecNumber>
    </recommendedName>
</protein>
<evidence type="ECO:0000256" key="10">
    <source>
        <dbReference type="ARBA" id="ARBA00023167"/>
    </source>
</evidence>
<keyword evidence="5" id="KW-0288">FMN</keyword>
<dbReference type="SUPFAM" id="SSF63380">
    <property type="entry name" value="Riboflavin synthase domain-like"/>
    <property type="match status" value="1"/>
</dbReference>
<dbReference type="Gene3D" id="2.40.30.10">
    <property type="entry name" value="Translation factors"/>
    <property type="match status" value="1"/>
</dbReference>
<evidence type="ECO:0000256" key="8">
    <source>
        <dbReference type="ARBA" id="ARBA00022857"/>
    </source>
</evidence>
<evidence type="ECO:0000256" key="4">
    <source>
        <dbReference type="ARBA" id="ARBA00022630"/>
    </source>
</evidence>
<feature type="domain" description="Flavodoxin-like" evidence="14">
    <location>
        <begin position="10"/>
        <end position="161"/>
    </location>
</feature>
<dbReference type="InterPro" id="IPR001709">
    <property type="entry name" value="Flavoprot_Pyr_Nucl_cyt_Rdtase"/>
</dbReference>
<evidence type="ECO:0000256" key="7">
    <source>
        <dbReference type="ARBA" id="ARBA00022827"/>
    </source>
</evidence>
<dbReference type="Proteomes" id="UP000728032">
    <property type="component" value="Unassembled WGS sequence"/>
</dbReference>
<dbReference type="Gene3D" id="3.40.50.360">
    <property type="match status" value="1"/>
</dbReference>
<keyword evidence="13" id="KW-1133">Transmembrane helix</keyword>
<evidence type="ECO:0000256" key="11">
    <source>
        <dbReference type="ARBA" id="ARBA00039088"/>
    </source>
</evidence>
<keyword evidence="3" id="KW-0028">Amino-acid biosynthesis</keyword>
<dbReference type="GO" id="GO:0050667">
    <property type="term" value="P:homocysteine metabolic process"/>
    <property type="evidence" value="ECO:0007669"/>
    <property type="project" value="TreeGrafter"/>
</dbReference>
<gene>
    <name evidence="15" type="ORF">ONB1V03_LOCUS3886</name>
</gene>
<dbReference type="PANTHER" id="PTHR19384">
    <property type="entry name" value="NITRIC OXIDE SYNTHASE-RELATED"/>
    <property type="match status" value="1"/>
</dbReference>
<evidence type="ECO:0000256" key="6">
    <source>
        <dbReference type="ARBA" id="ARBA00022691"/>
    </source>
</evidence>
<dbReference type="OrthoDB" id="1856718at2759"/>
<keyword evidence="13" id="KW-0812">Transmembrane</keyword>
<dbReference type="GO" id="GO:0010181">
    <property type="term" value="F:FMN binding"/>
    <property type="evidence" value="ECO:0007669"/>
    <property type="project" value="InterPro"/>
</dbReference>
<evidence type="ECO:0000256" key="3">
    <source>
        <dbReference type="ARBA" id="ARBA00022605"/>
    </source>
</evidence>
<dbReference type="GO" id="GO:0050660">
    <property type="term" value="F:flavin adenine dinucleotide binding"/>
    <property type="evidence" value="ECO:0007669"/>
    <property type="project" value="TreeGrafter"/>
</dbReference>
<dbReference type="EC" id="1.16.1.8" evidence="11"/>
<keyword evidence="4" id="KW-0285">Flavoprotein</keyword>
<dbReference type="AlphaFoldDB" id="A0A7R9LM08"/>
<dbReference type="GO" id="GO:0005829">
    <property type="term" value="C:cytosol"/>
    <property type="evidence" value="ECO:0007669"/>
    <property type="project" value="TreeGrafter"/>
</dbReference>
<dbReference type="PROSITE" id="PS50902">
    <property type="entry name" value="FLAVODOXIN_LIKE"/>
    <property type="match status" value="1"/>
</dbReference>
<dbReference type="FunFam" id="1.20.990.10:FF:000007">
    <property type="entry name" value="Methionine synthase reductase"/>
    <property type="match status" value="1"/>
</dbReference>
<dbReference type="GO" id="GO:0009086">
    <property type="term" value="P:methionine biosynthetic process"/>
    <property type="evidence" value="ECO:0007669"/>
    <property type="project" value="UniProtKB-KW"/>
</dbReference>
<dbReference type="SUPFAM" id="SSF52343">
    <property type="entry name" value="Ferredoxin reductase-like, C-terminal NADP-linked domain"/>
    <property type="match status" value="1"/>
</dbReference>
<feature type="transmembrane region" description="Helical" evidence="13">
    <location>
        <begin position="535"/>
        <end position="555"/>
    </location>
</feature>
<dbReference type="Pfam" id="PF00175">
    <property type="entry name" value="NAD_binding_1"/>
    <property type="match status" value="1"/>
</dbReference>
<dbReference type="Gene3D" id="1.20.990.10">
    <property type="entry name" value="NADPH-cytochrome p450 Reductase, Chain A, domain 3"/>
    <property type="match status" value="1"/>
</dbReference>
<proteinExistence type="predicted"/>